<protein>
    <recommendedName>
        <fullName evidence="1">Phage head morphogenesis domain-containing protein</fullName>
    </recommendedName>
</protein>
<dbReference type="AlphaFoldDB" id="A0A9X1L1G6"/>
<sequence length="231" mass="26308">MEIVKEIDMFSQQEATYYRQYAPKIQAALLRDAQAIVSHFKRTGRAELYQTYTKPVLRNLYMDIMGNASLNDFKRKDTIPEGLSEDEILLWLMENKEGQFQDSIDTFVSRLAKYLLSASAGLTIAELLGNYRGVINNYTQYLAENAIVEAMNSGNFLLAQKIADNSNIIVSLQWISVIDKATRANHRRLNGMFTSPGEPFLNGLRYPHDPQGEASEVVNCRCRLEVTIERI</sequence>
<proteinExistence type="predicted"/>
<reference evidence="2" key="1">
    <citation type="submission" date="2021-09" db="EMBL/GenBank/DDBJ databases">
        <title>Fulvivirga sp. isolated from coastal sediment.</title>
        <authorList>
            <person name="Yu H."/>
        </authorList>
    </citation>
    <scope>NUCLEOTIDE SEQUENCE</scope>
    <source>
        <strain evidence="2">1062</strain>
    </source>
</reference>
<evidence type="ECO:0000313" key="3">
    <source>
        <dbReference type="Proteomes" id="UP001139409"/>
    </source>
</evidence>
<dbReference type="InterPro" id="IPR006528">
    <property type="entry name" value="Phage_head_morphogenesis_dom"/>
</dbReference>
<dbReference type="Proteomes" id="UP001139409">
    <property type="component" value="Unassembled WGS sequence"/>
</dbReference>
<keyword evidence="3" id="KW-1185">Reference proteome</keyword>
<comment type="caution">
    <text evidence="2">The sequence shown here is derived from an EMBL/GenBank/DDBJ whole genome shotgun (WGS) entry which is preliminary data.</text>
</comment>
<organism evidence="2 3">
    <name type="scientific">Fulvivirga sedimenti</name>
    <dbReference type="NCBI Taxonomy" id="2879465"/>
    <lineage>
        <taxon>Bacteria</taxon>
        <taxon>Pseudomonadati</taxon>
        <taxon>Bacteroidota</taxon>
        <taxon>Cytophagia</taxon>
        <taxon>Cytophagales</taxon>
        <taxon>Fulvivirgaceae</taxon>
        <taxon>Fulvivirga</taxon>
    </lineage>
</organism>
<dbReference type="RefSeq" id="WP_225699675.1">
    <property type="nucleotide sequence ID" value="NZ_JAIXNE010000007.1"/>
</dbReference>
<dbReference type="Pfam" id="PF04233">
    <property type="entry name" value="Phage_Mu_F"/>
    <property type="match status" value="1"/>
</dbReference>
<name>A0A9X1L1G6_9BACT</name>
<gene>
    <name evidence="2" type="ORF">LDX50_28325</name>
</gene>
<accession>A0A9X1L1G6</accession>
<evidence type="ECO:0000259" key="1">
    <source>
        <dbReference type="Pfam" id="PF04233"/>
    </source>
</evidence>
<feature type="domain" description="Phage head morphogenesis" evidence="1">
    <location>
        <begin position="138"/>
        <end position="224"/>
    </location>
</feature>
<dbReference type="EMBL" id="JAIXNE010000007">
    <property type="protein sequence ID" value="MCA6078814.1"/>
    <property type="molecule type" value="Genomic_DNA"/>
</dbReference>
<evidence type="ECO:0000313" key="2">
    <source>
        <dbReference type="EMBL" id="MCA6078814.1"/>
    </source>
</evidence>